<name>Q3SS53_NITWN</name>
<evidence type="ECO:0000313" key="3">
    <source>
        <dbReference type="Proteomes" id="UP000002531"/>
    </source>
</evidence>
<organism evidence="2 3">
    <name type="scientific">Nitrobacter winogradskyi (strain ATCC 25391 / DSM 10237 / CIP 104748 / NCIMB 11846 / Nb-255)</name>
    <dbReference type="NCBI Taxonomy" id="323098"/>
    <lineage>
        <taxon>Bacteria</taxon>
        <taxon>Pseudomonadati</taxon>
        <taxon>Pseudomonadota</taxon>
        <taxon>Alphaproteobacteria</taxon>
        <taxon>Hyphomicrobiales</taxon>
        <taxon>Nitrobacteraceae</taxon>
        <taxon>Nitrobacter</taxon>
    </lineage>
</organism>
<dbReference type="OrthoDB" id="8454346at2"/>
<protein>
    <submittedName>
        <fullName evidence="2">Uncharacterized protein</fullName>
    </submittedName>
</protein>
<dbReference type="RefSeq" id="WP_011314752.1">
    <property type="nucleotide sequence ID" value="NC_007406.1"/>
</dbReference>
<dbReference type="eggNOG" id="ENOG50328EB">
    <property type="taxonomic scope" value="Bacteria"/>
</dbReference>
<dbReference type="KEGG" id="nwi:Nwi_1484"/>
<reference evidence="2 3" key="2">
    <citation type="journal article" date="2006" name="Appl. Environ. Microbiol.">
        <title>Genome sequence of the chemolithoautotrophic nitrite-oxidizing bacterium Nitrobacter winogradskyi Nb-255.</title>
        <authorList>
            <person name="Starkenburg S.R."/>
            <person name="Chain P.S."/>
            <person name="Sayavedra-Soto L.A."/>
            <person name="Hauser L."/>
            <person name="Land M.L."/>
            <person name="Larimer F.W."/>
            <person name="Malfatti S.A."/>
            <person name="Klotz M.G."/>
            <person name="Bottomley P.J."/>
            <person name="Arp D.J."/>
            <person name="Hickey W.J."/>
        </authorList>
    </citation>
    <scope>NUCLEOTIDE SEQUENCE [LARGE SCALE GENOMIC DNA]</scope>
    <source>
        <strain evidence="3">ATCC 25391 / DSM 10237 / CIP 104748 / NCIMB 11846 / Nb-255</strain>
        <strain evidence="2">Nb-255</strain>
    </source>
</reference>
<dbReference type="HOGENOM" id="CLU_1955677_0_0_5"/>
<dbReference type="AlphaFoldDB" id="Q3SS53"/>
<sequence>MTDLADFDDLIAYQDRGAECVITDPVNGTPTDIVLIVAGPDSDTQRRARLATTDALMSYAGRPPADEQERLAIEQLAKCVVGWGVKQGGVDVPFSFSAAVRLLTKFRFVREQVDAFAASREPYSRKVTS</sequence>
<evidence type="ECO:0000313" key="1">
    <source>
        <dbReference type="EMBL" id="ABA04745.1"/>
    </source>
</evidence>
<gene>
    <name evidence="1" type="ordered locus">Nwi_1484</name>
    <name evidence="2" type="ordered locus">Nwi_1627</name>
</gene>
<dbReference type="EMBL" id="CP000115">
    <property type="protein sequence ID" value="ABA04745.1"/>
    <property type="molecule type" value="Genomic_DNA"/>
</dbReference>
<dbReference type="KEGG" id="nwi:Nwi_1627"/>
<accession>Q3SS53</accession>
<dbReference type="STRING" id="323098.Nwi_1484"/>
<keyword evidence="3" id="KW-1185">Reference proteome</keyword>
<dbReference type="Proteomes" id="UP000002531">
    <property type="component" value="Chromosome"/>
</dbReference>
<dbReference type="EMBL" id="CP000115">
    <property type="protein sequence ID" value="ABA04888.1"/>
    <property type="molecule type" value="Genomic_DNA"/>
</dbReference>
<evidence type="ECO:0000313" key="2">
    <source>
        <dbReference type="EMBL" id="ABA04888.1"/>
    </source>
</evidence>
<reference evidence="2" key="1">
    <citation type="submission" date="2005-09" db="EMBL/GenBank/DDBJ databases">
        <authorList>
            <consortium name="US DOE Joint Genome Institute"/>
            <person name="Copeland A."/>
            <person name="Lucas S."/>
            <person name="Lapidus A."/>
            <person name="Barry K."/>
            <person name="Detter J.C."/>
            <person name="Glavina T."/>
            <person name="Hammon N."/>
            <person name="Israni S."/>
            <person name="Pitluck S."/>
            <person name="Chain P."/>
            <person name="Malfatti S."/>
            <person name="Shin M."/>
            <person name="Vergez L."/>
            <person name="Schmutz J."/>
            <person name="Larimer F."/>
            <person name="Land M."/>
            <person name="Hauser L."/>
            <person name="Kyripides N."/>
            <person name="Lykidis A."/>
            <person name="Richardson P."/>
        </authorList>
    </citation>
    <scope>NUCLEOTIDE SEQUENCE</scope>
    <source>
        <strain>Nb-255</strain>
    </source>
</reference>
<proteinExistence type="predicted"/>